<dbReference type="PANTHER" id="PTHR23028:SF53">
    <property type="entry name" value="ACYL_TRANSF_3 DOMAIN-CONTAINING PROTEIN"/>
    <property type="match status" value="1"/>
</dbReference>
<evidence type="ECO:0000313" key="4">
    <source>
        <dbReference type="Proteomes" id="UP000682843"/>
    </source>
</evidence>
<keyword evidence="3" id="KW-0808">Transferase</keyword>
<dbReference type="InterPro" id="IPR050879">
    <property type="entry name" value="Acyltransferase_3"/>
</dbReference>
<accession>A0ABX8ACM6</accession>
<feature type="transmembrane region" description="Helical" evidence="1">
    <location>
        <begin position="247"/>
        <end position="266"/>
    </location>
</feature>
<feature type="transmembrane region" description="Helical" evidence="1">
    <location>
        <begin position="93"/>
        <end position="113"/>
    </location>
</feature>
<evidence type="ECO:0000313" key="3">
    <source>
        <dbReference type="EMBL" id="QUS41017.1"/>
    </source>
</evidence>
<proteinExistence type="predicted"/>
<gene>
    <name evidence="3" type="ORF">RPMA_20850</name>
</gene>
<sequence>MGTLRIILALAVVCAHYGMPLSVLTSDIAVQSFFVISGFYMALVLNGKYGPGSYRLFISNRLLRLFPAYLLVLAVSLAVTSKWTEIIALDWSAAIYFVASQLMIVGQEIYFFLVVKDGTLALTLQPVGVPNLLYTFAPIPQAWTLALEIYFYLLAPFIVRRGPVVIFSLLLASLACRMGAQWAFGLSGDPWSYRVFVFELALFCAGTLGYAVYAGENSERGRSKILLMLTAALVFVCLGINKGDGVSALPSVLFLAAVIVTVPRLFELTKTIGWDRYLGELSYPIYICHFLLGWLLMPETRAASFAALALTLIASVAIHHLVERPIDRWRQRRLVNAQHAAHARDMLPAT</sequence>
<feature type="transmembrane region" description="Helical" evidence="1">
    <location>
        <begin position="191"/>
        <end position="213"/>
    </location>
</feature>
<evidence type="ECO:0000256" key="1">
    <source>
        <dbReference type="SAM" id="Phobius"/>
    </source>
</evidence>
<protein>
    <submittedName>
        <fullName evidence="3">Acyltransferase</fullName>
    </submittedName>
</protein>
<feature type="transmembrane region" description="Helical" evidence="1">
    <location>
        <begin position="225"/>
        <end position="241"/>
    </location>
</feature>
<organism evidence="3 4">
    <name type="scientific">Tardiphaga alba</name>
    <dbReference type="NCBI Taxonomy" id="340268"/>
    <lineage>
        <taxon>Bacteria</taxon>
        <taxon>Pseudomonadati</taxon>
        <taxon>Pseudomonadota</taxon>
        <taxon>Alphaproteobacteria</taxon>
        <taxon>Hyphomicrobiales</taxon>
        <taxon>Nitrobacteraceae</taxon>
        <taxon>Tardiphaga</taxon>
    </lineage>
</organism>
<dbReference type="PANTHER" id="PTHR23028">
    <property type="entry name" value="ACETYLTRANSFERASE"/>
    <property type="match status" value="1"/>
</dbReference>
<dbReference type="Proteomes" id="UP000682843">
    <property type="component" value="Chromosome"/>
</dbReference>
<dbReference type="InterPro" id="IPR002656">
    <property type="entry name" value="Acyl_transf_3_dom"/>
</dbReference>
<feature type="transmembrane region" description="Helical" evidence="1">
    <location>
        <begin position="278"/>
        <end position="296"/>
    </location>
</feature>
<keyword evidence="1" id="KW-1133">Transmembrane helix</keyword>
<evidence type="ECO:0000259" key="2">
    <source>
        <dbReference type="Pfam" id="PF01757"/>
    </source>
</evidence>
<feature type="transmembrane region" description="Helical" evidence="1">
    <location>
        <begin position="32"/>
        <end position="50"/>
    </location>
</feature>
<name>A0ABX8ACM6_9BRAD</name>
<reference evidence="3 4" key="1">
    <citation type="submission" date="2019-02" db="EMBL/GenBank/DDBJ databases">
        <title>Emended description of the genus Rhodopseudomonas and description of Rhodopseudomonas albus sp. nov., a non-phototrophic, heavy-metal-tolerant bacterium isolated from garden soil.</title>
        <authorList>
            <person name="Bao Z."/>
            <person name="Cao W.W."/>
            <person name="Sato Y."/>
            <person name="Nishizawa T."/>
            <person name="Zhao J."/>
            <person name="Guo Y."/>
            <person name="Ohta H."/>
        </authorList>
    </citation>
    <scope>NUCLEOTIDE SEQUENCE [LARGE SCALE GENOMIC DNA]</scope>
    <source>
        <strain evidence="3 4">SK50-23</strain>
    </source>
</reference>
<dbReference type="RefSeq" id="WP_211909615.1">
    <property type="nucleotide sequence ID" value="NZ_CP036498.1"/>
</dbReference>
<keyword evidence="1" id="KW-0812">Transmembrane</keyword>
<keyword evidence="4" id="KW-1185">Reference proteome</keyword>
<feature type="transmembrane region" description="Helical" evidence="1">
    <location>
        <begin position="302"/>
        <end position="322"/>
    </location>
</feature>
<keyword evidence="1" id="KW-0472">Membrane</keyword>
<dbReference type="EMBL" id="CP036498">
    <property type="protein sequence ID" value="QUS41017.1"/>
    <property type="molecule type" value="Genomic_DNA"/>
</dbReference>
<feature type="domain" description="Acyltransferase 3" evidence="2">
    <location>
        <begin position="4"/>
        <end position="317"/>
    </location>
</feature>
<feature type="transmembrane region" description="Helical" evidence="1">
    <location>
        <begin position="133"/>
        <end position="153"/>
    </location>
</feature>
<feature type="transmembrane region" description="Helical" evidence="1">
    <location>
        <begin position="62"/>
        <end position="81"/>
    </location>
</feature>
<keyword evidence="3" id="KW-0012">Acyltransferase</keyword>
<feature type="transmembrane region" description="Helical" evidence="1">
    <location>
        <begin position="165"/>
        <end position="185"/>
    </location>
</feature>
<dbReference type="Pfam" id="PF01757">
    <property type="entry name" value="Acyl_transf_3"/>
    <property type="match status" value="1"/>
</dbReference>
<dbReference type="GO" id="GO:0016746">
    <property type="term" value="F:acyltransferase activity"/>
    <property type="evidence" value="ECO:0007669"/>
    <property type="project" value="UniProtKB-KW"/>
</dbReference>